<dbReference type="EMBL" id="JH597773">
    <property type="protein sequence ID" value="EHQ05945.1"/>
    <property type="molecule type" value="Genomic_DNA"/>
</dbReference>
<evidence type="ECO:0000256" key="2">
    <source>
        <dbReference type="SAM" id="Phobius"/>
    </source>
</evidence>
<sequence length="374" mass="41204">MKALKILFGSFLIAVLLVTALALPVWYVYSQGNRFVRESEQVARNRALEMGITLNTLSGESLYYDNLIALSHTMHMVVRQSETRKDAFQIREIFFVDKDGKLIAHSDIAKLAADSGVSYDKDKFQFGQLRFKGDPLSLEVTQRVKPDFGPLVAKIGATPLFERLLAFMLPDLTASDYHLAGSVYMPDEALPSGSLHIVIHNQNAALVLAQYSSTVLQALAVSVLGAGALWIIFTVVLGVLVVKNSSIAPPPFMPHQSLNSEHPEGQDSDLNRHELDRLEEISVNDSEFDPLPGPGVRSVAGKPTANQAAYQTQAAEEADEIGYDNDLEPAFDELPGPNVSRIDQYRDRKKAVIPPEESTDARSKIYDAVPLDRI</sequence>
<organism evidence="3 4">
    <name type="scientific">Leptonema illini DSM 21528</name>
    <dbReference type="NCBI Taxonomy" id="929563"/>
    <lineage>
        <taxon>Bacteria</taxon>
        <taxon>Pseudomonadati</taxon>
        <taxon>Spirochaetota</taxon>
        <taxon>Spirochaetia</taxon>
        <taxon>Leptospirales</taxon>
        <taxon>Leptospiraceae</taxon>
        <taxon>Leptonema</taxon>
    </lineage>
</organism>
<keyword evidence="4" id="KW-1185">Reference proteome</keyword>
<reference evidence="3 4" key="1">
    <citation type="submission" date="2011-10" db="EMBL/GenBank/DDBJ databases">
        <title>The Improved High-Quality Draft genome of Leptonema illini DSM 21528.</title>
        <authorList>
            <consortium name="US DOE Joint Genome Institute (JGI-PGF)"/>
            <person name="Lucas S."/>
            <person name="Copeland A."/>
            <person name="Lapidus A."/>
            <person name="Glavina del Rio T."/>
            <person name="Dalin E."/>
            <person name="Tice H."/>
            <person name="Bruce D."/>
            <person name="Goodwin L."/>
            <person name="Pitluck S."/>
            <person name="Peters L."/>
            <person name="Mikhailova N."/>
            <person name="Held B."/>
            <person name="Kyrpides N."/>
            <person name="Mavromatis K."/>
            <person name="Ivanova N."/>
            <person name="Markowitz V."/>
            <person name="Cheng J.-F."/>
            <person name="Hugenholtz P."/>
            <person name="Woyke T."/>
            <person name="Wu D."/>
            <person name="Gronow S."/>
            <person name="Wellnitz S."/>
            <person name="Brambilla E.-M."/>
            <person name="Klenk H.-P."/>
            <person name="Eisen J.A."/>
        </authorList>
    </citation>
    <scope>NUCLEOTIDE SEQUENCE [LARGE SCALE GENOMIC DNA]</scope>
    <source>
        <strain evidence="3 4">DSM 21528</strain>
    </source>
</reference>
<evidence type="ECO:0000256" key="1">
    <source>
        <dbReference type="SAM" id="MobiDB-lite"/>
    </source>
</evidence>
<dbReference type="HOGENOM" id="CLU_739261_0_0_12"/>
<accession>H2CIF2</accession>
<gene>
    <name evidence="3" type="ORF">Lepil_1253</name>
</gene>
<evidence type="ECO:0000313" key="4">
    <source>
        <dbReference type="Proteomes" id="UP000005737"/>
    </source>
</evidence>
<feature type="transmembrane region" description="Helical" evidence="2">
    <location>
        <begin position="218"/>
        <end position="242"/>
    </location>
</feature>
<proteinExistence type="predicted"/>
<feature type="region of interest" description="Disordered" evidence="1">
    <location>
        <begin position="282"/>
        <end position="302"/>
    </location>
</feature>
<dbReference type="RefSeq" id="WP_002771014.1">
    <property type="nucleotide sequence ID" value="NZ_JH597773.1"/>
</dbReference>
<keyword evidence="2" id="KW-0812">Transmembrane</keyword>
<dbReference type="AlphaFoldDB" id="H2CIF2"/>
<dbReference type="Proteomes" id="UP000005737">
    <property type="component" value="Unassembled WGS sequence"/>
</dbReference>
<evidence type="ECO:0000313" key="3">
    <source>
        <dbReference type="EMBL" id="EHQ05945.1"/>
    </source>
</evidence>
<protein>
    <submittedName>
        <fullName evidence="3">Uncharacterized protein</fullName>
    </submittedName>
</protein>
<keyword evidence="2" id="KW-1133">Transmembrane helix</keyword>
<keyword evidence="2" id="KW-0472">Membrane</keyword>
<name>H2CIF2_9LEPT</name>
<dbReference type="STRING" id="183.GCA_002009735_01618"/>